<dbReference type="GO" id="GO:0005789">
    <property type="term" value="C:endoplasmic reticulum membrane"/>
    <property type="evidence" value="ECO:0007669"/>
    <property type="project" value="UniProtKB-SubCell"/>
</dbReference>
<sequence length="185" mass="20595">MDPLFFQGINTGIGTGIGTGTMATTMAPTQSSQTQSSQAQSSQAQPQTTAYLEQVIRLSERVPTGAVRVERDYSKGDGITQFDTTLPTELEGQIEPELFEETIKEVNKILSEAEKISVFSILENVMECLTIYTWPLLFSTKYQKSLNRLQAFLLTENQTVYHPRDLSIANPVPCAFLFLEIKTFG</sequence>
<dbReference type="Proteomes" id="UP000077315">
    <property type="component" value="Unassembled WGS sequence"/>
</dbReference>
<dbReference type="EMBL" id="KV440999">
    <property type="protein sequence ID" value="OAD67528.1"/>
    <property type="molecule type" value="Genomic_DNA"/>
</dbReference>
<evidence type="ECO:0000256" key="4">
    <source>
        <dbReference type="ARBA" id="ARBA00018463"/>
    </source>
</evidence>
<evidence type="ECO:0000259" key="8">
    <source>
        <dbReference type="Pfam" id="PF10256"/>
    </source>
</evidence>
<dbReference type="GO" id="GO:0006612">
    <property type="term" value="P:protein targeting to membrane"/>
    <property type="evidence" value="ECO:0007669"/>
    <property type="project" value="TreeGrafter"/>
</dbReference>
<dbReference type="RefSeq" id="XP_018285568.1">
    <property type="nucleotide sequence ID" value="XM_018437211.1"/>
</dbReference>
<feature type="region of interest" description="Disordered" evidence="7">
    <location>
        <begin position="20"/>
        <end position="45"/>
    </location>
</feature>
<reference evidence="10" key="1">
    <citation type="submission" date="2015-06" db="EMBL/GenBank/DDBJ databases">
        <title>Expansion of signal transduction pathways in fungi by whole-genome duplication.</title>
        <authorList>
            <consortium name="DOE Joint Genome Institute"/>
            <person name="Corrochano L.M."/>
            <person name="Kuo A."/>
            <person name="Marcet-Houben M."/>
            <person name="Polaino S."/>
            <person name="Salamov A."/>
            <person name="Villalobos J.M."/>
            <person name="Alvarez M.I."/>
            <person name="Avalos J."/>
            <person name="Benito E.P."/>
            <person name="Benoit I."/>
            <person name="Burger G."/>
            <person name="Camino L.P."/>
            <person name="Canovas D."/>
            <person name="Cerda-Olmedo E."/>
            <person name="Cheng J.-F."/>
            <person name="Dominguez A."/>
            <person name="Elias M."/>
            <person name="Eslava A.P."/>
            <person name="Glaser F."/>
            <person name="Grimwood J."/>
            <person name="Gutierrez G."/>
            <person name="Heitman J."/>
            <person name="Henrissat B."/>
            <person name="Iturriaga E.A."/>
            <person name="Lang B.F."/>
            <person name="Lavin J.L."/>
            <person name="Lee S."/>
            <person name="Li W."/>
            <person name="Lindquist E."/>
            <person name="Lopez-Garcia S."/>
            <person name="Luque E.M."/>
            <person name="Marcos A.T."/>
            <person name="Martin J."/>
            <person name="McCluskey K."/>
            <person name="Medina H.R."/>
            <person name="Miralles-Duran A."/>
            <person name="Miyazaki A."/>
            <person name="Munoz-Torres E."/>
            <person name="Oguiza J.A."/>
            <person name="Ohm R."/>
            <person name="Olmedo M."/>
            <person name="Orejas M."/>
            <person name="Ortiz-Castellanos L."/>
            <person name="Pisabarro A.G."/>
            <person name="Rodriguez-Romero J."/>
            <person name="Ruiz-Herrera J."/>
            <person name="Ruiz-Vazquez R."/>
            <person name="Sanz C."/>
            <person name="Schackwitz W."/>
            <person name="Schmutz J."/>
            <person name="Shahriari M."/>
            <person name="Shelest E."/>
            <person name="Silva-Franco F."/>
            <person name="Soanes D."/>
            <person name="Syed K."/>
            <person name="Tagua V.G."/>
            <person name="Talbot N.J."/>
            <person name="Thon M."/>
            <person name="De vries R.P."/>
            <person name="Wiebenga A."/>
            <person name="Yadav J.S."/>
            <person name="Braun E.L."/>
            <person name="Baker S."/>
            <person name="Garre V."/>
            <person name="Horwitz B."/>
            <person name="Torres-Martinez S."/>
            <person name="Idnurm A."/>
            <person name="Herrera-Estrella A."/>
            <person name="Gabaldon T."/>
            <person name="Grigoriev I.V."/>
        </authorList>
    </citation>
    <scope>NUCLEOTIDE SEQUENCE [LARGE SCALE GENOMIC DNA]</scope>
    <source>
        <strain evidence="10">NRRL 1555(-)</strain>
    </source>
</reference>
<dbReference type="GO" id="GO:0031211">
    <property type="term" value="C:endoplasmic reticulum palmitoyltransferase complex"/>
    <property type="evidence" value="ECO:0007669"/>
    <property type="project" value="TreeGrafter"/>
</dbReference>
<comment type="subunit">
    <text evidence="3">Interacts with ERF2.</text>
</comment>
<proteinExistence type="inferred from homology"/>
<dbReference type="PANTHER" id="PTHR13254">
    <property type="entry name" value="GOLGI AUTOANTIGEN, GOLGIN SUBFAMILY A, 7"/>
    <property type="match status" value="1"/>
</dbReference>
<dbReference type="OrthoDB" id="2190159at2759"/>
<dbReference type="Pfam" id="PF10256">
    <property type="entry name" value="Erf4"/>
    <property type="match status" value="1"/>
</dbReference>
<evidence type="ECO:0000256" key="6">
    <source>
        <dbReference type="ARBA" id="ARBA00023136"/>
    </source>
</evidence>
<evidence type="ECO:0000256" key="2">
    <source>
        <dbReference type="ARBA" id="ARBA00007732"/>
    </source>
</evidence>
<dbReference type="InterPro" id="IPR051371">
    <property type="entry name" value="Ras_palmitoyltransferase"/>
</dbReference>
<dbReference type="PANTHER" id="PTHR13254:SF0">
    <property type="entry name" value="GOLGIN SUBFAMILY A MEMBER 7_ERF4 DOMAIN-CONTAINING PROTEIN"/>
    <property type="match status" value="1"/>
</dbReference>
<name>A0A167K9C3_PHYB8</name>
<evidence type="ECO:0000256" key="3">
    <source>
        <dbReference type="ARBA" id="ARBA00011396"/>
    </source>
</evidence>
<accession>A0A167K9C3</accession>
<comment type="similarity">
    <text evidence="2">Belongs to the ERF4 family.</text>
</comment>
<gene>
    <name evidence="9" type="ORF">PHYBLDRAFT_174218</name>
</gene>
<evidence type="ECO:0000313" key="9">
    <source>
        <dbReference type="EMBL" id="OAD67528.1"/>
    </source>
</evidence>
<protein>
    <recommendedName>
        <fullName evidence="4">Ras modification protein ERF4</fullName>
    </recommendedName>
</protein>
<dbReference type="STRING" id="763407.A0A167K9C3"/>
<evidence type="ECO:0000256" key="1">
    <source>
        <dbReference type="ARBA" id="ARBA00004406"/>
    </source>
</evidence>
<dbReference type="InParanoid" id="A0A167K9C3"/>
<organism evidence="9 10">
    <name type="scientific">Phycomyces blakesleeanus (strain ATCC 8743b / DSM 1359 / FGSC 10004 / NBRC 33097 / NRRL 1555)</name>
    <dbReference type="NCBI Taxonomy" id="763407"/>
    <lineage>
        <taxon>Eukaryota</taxon>
        <taxon>Fungi</taxon>
        <taxon>Fungi incertae sedis</taxon>
        <taxon>Mucoromycota</taxon>
        <taxon>Mucoromycotina</taxon>
        <taxon>Mucoromycetes</taxon>
        <taxon>Mucorales</taxon>
        <taxon>Phycomycetaceae</taxon>
        <taxon>Phycomyces</taxon>
    </lineage>
</organism>
<feature type="domain" description="Golgin subfamily A member 7/ERF4" evidence="8">
    <location>
        <begin position="67"/>
        <end position="180"/>
    </location>
</feature>
<comment type="subcellular location">
    <subcellularLocation>
        <location evidence="1">Endoplasmic reticulum membrane</location>
        <topology evidence="1">Peripheral membrane protein</topology>
    </subcellularLocation>
</comment>
<keyword evidence="6" id="KW-0472">Membrane</keyword>
<dbReference type="InterPro" id="IPR019383">
    <property type="entry name" value="Golgin_A_7/ERF4"/>
</dbReference>
<keyword evidence="5" id="KW-0256">Endoplasmic reticulum</keyword>
<evidence type="ECO:0000256" key="7">
    <source>
        <dbReference type="SAM" id="MobiDB-lite"/>
    </source>
</evidence>
<dbReference type="GeneID" id="28998117"/>
<dbReference type="AlphaFoldDB" id="A0A167K9C3"/>
<evidence type="ECO:0000313" key="10">
    <source>
        <dbReference type="Proteomes" id="UP000077315"/>
    </source>
</evidence>
<keyword evidence="10" id="KW-1185">Reference proteome</keyword>
<evidence type="ECO:0000256" key="5">
    <source>
        <dbReference type="ARBA" id="ARBA00022824"/>
    </source>
</evidence>
<dbReference type="VEuPathDB" id="FungiDB:PHYBLDRAFT_174218"/>